<keyword evidence="1" id="KW-1133">Transmembrane helix</keyword>
<evidence type="ECO:0000256" key="1">
    <source>
        <dbReference type="SAM" id="Phobius"/>
    </source>
</evidence>
<feature type="transmembrane region" description="Helical" evidence="1">
    <location>
        <begin position="12"/>
        <end position="33"/>
    </location>
</feature>
<keyword evidence="3" id="KW-1185">Reference proteome</keyword>
<evidence type="ECO:0008006" key="4">
    <source>
        <dbReference type="Google" id="ProtNLM"/>
    </source>
</evidence>
<protein>
    <recommendedName>
        <fullName evidence="4">Transmembrane protein</fullName>
    </recommendedName>
</protein>
<gene>
    <name evidence="2" type="ORF">PSON_ATCC_30995.1.T0150126</name>
</gene>
<dbReference type="AlphaFoldDB" id="A0A8S1L6A3"/>
<dbReference type="Proteomes" id="UP000692954">
    <property type="component" value="Unassembled WGS sequence"/>
</dbReference>
<name>A0A8S1L6A3_9CILI</name>
<comment type="caution">
    <text evidence="2">The sequence shown here is derived from an EMBL/GenBank/DDBJ whole genome shotgun (WGS) entry which is preliminary data.</text>
</comment>
<sequence length="86" mass="10753">MNLNSHFQFYFQIQFIGFMIKMYLVFELIILLFNQLKFYKLKELQNVRLFFQESKTFIFHYRYHFRGFCVQSKIAYGIFDAEFIFL</sequence>
<proteinExistence type="predicted"/>
<evidence type="ECO:0000313" key="3">
    <source>
        <dbReference type="Proteomes" id="UP000692954"/>
    </source>
</evidence>
<accession>A0A8S1L6A3</accession>
<dbReference type="EMBL" id="CAJJDN010000015">
    <property type="protein sequence ID" value="CAD8061092.1"/>
    <property type="molecule type" value="Genomic_DNA"/>
</dbReference>
<reference evidence="2" key="1">
    <citation type="submission" date="2021-01" db="EMBL/GenBank/DDBJ databases">
        <authorList>
            <consortium name="Genoscope - CEA"/>
            <person name="William W."/>
        </authorList>
    </citation>
    <scope>NUCLEOTIDE SEQUENCE</scope>
</reference>
<keyword evidence="1" id="KW-0812">Transmembrane</keyword>
<evidence type="ECO:0000313" key="2">
    <source>
        <dbReference type="EMBL" id="CAD8061092.1"/>
    </source>
</evidence>
<organism evidence="2 3">
    <name type="scientific">Paramecium sonneborni</name>
    <dbReference type="NCBI Taxonomy" id="65129"/>
    <lineage>
        <taxon>Eukaryota</taxon>
        <taxon>Sar</taxon>
        <taxon>Alveolata</taxon>
        <taxon>Ciliophora</taxon>
        <taxon>Intramacronucleata</taxon>
        <taxon>Oligohymenophorea</taxon>
        <taxon>Peniculida</taxon>
        <taxon>Parameciidae</taxon>
        <taxon>Paramecium</taxon>
    </lineage>
</organism>
<keyword evidence="1" id="KW-0472">Membrane</keyword>